<dbReference type="OrthoDB" id="2290206at2"/>
<dbReference type="SUPFAM" id="SSF53041">
    <property type="entry name" value="Resolvase-like"/>
    <property type="match status" value="1"/>
</dbReference>
<name>A0A368YV87_9RHOB</name>
<dbReference type="InterPro" id="IPR006118">
    <property type="entry name" value="Recombinase_CS"/>
</dbReference>
<dbReference type="PANTHER" id="PTHR30461">
    <property type="entry name" value="DNA-INVERTASE FROM LAMBDOID PROPHAGE"/>
    <property type="match status" value="1"/>
</dbReference>
<dbReference type="InterPro" id="IPR050639">
    <property type="entry name" value="SSR_resolvase"/>
</dbReference>
<organism evidence="9 10">
    <name type="scientific">Paracoccus lutimaris</name>
    <dbReference type="NCBI Taxonomy" id="1490030"/>
    <lineage>
        <taxon>Bacteria</taxon>
        <taxon>Pseudomonadati</taxon>
        <taxon>Pseudomonadota</taxon>
        <taxon>Alphaproteobacteria</taxon>
        <taxon>Rhodobacterales</taxon>
        <taxon>Paracoccaceae</taxon>
        <taxon>Paracoccus</taxon>
    </lineage>
</organism>
<evidence type="ECO:0000256" key="3">
    <source>
        <dbReference type="ARBA" id="ARBA00023100"/>
    </source>
</evidence>
<dbReference type="EMBL" id="QPJL01000008">
    <property type="protein sequence ID" value="RCW84115.1"/>
    <property type="molecule type" value="Genomic_DNA"/>
</dbReference>
<keyword evidence="2" id="KW-0229">DNA integration</keyword>
<evidence type="ECO:0000313" key="10">
    <source>
        <dbReference type="Proteomes" id="UP000253345"/>
    </source>
</evidence>
<dbReference type="PROSITE" id="PS51736">
    <property type="entry name" value="RECOMBINASES_3"/>
    <property type="match status" value="1"/>
</dbReference>
<keyword evidence="5" id="KW-0233">DNA recombination</keyword>
<dbReference type="FunFam" id="3.40.50.1390:FF:000001">
    <property type="entry name" value="DNA recombinase"/>
    <property type="match status" value="1"/>
</dbReference>
<gene>
    <name evidence="9" type="ORF">DFP89_10859</name>
</gene>
<dbReference type="Proteomes" id="UP000253345">
    <property type="component" value="Unassembled WGS sequence"/>
</dbReference>
<protein>
    <submittedName>
        <fullName evidence="9">DNA invertase Pin-like site-specific DNA recombinase</fullName>
    </submittedName>
</protein>
<dbReference type="Gene3D" id="1.10.10.60">
    <property type="entry name" value="Homeodomain-like"/>
    <property type="match status" value="1"/>
</dbReference>
<keyword evidence="3" id="KW-0230">DNA invertase</keyword>
<comment type="caution">
    <text evidence="9">The sequence shown here is derived from an EMBL/GenBank/DDBJ whole genome shotgun (WGS) entry which is preliminary data.</text>
</comment>
<reference evidence="9 10" key="1">
    <citation type="submission" date="2018-07" db="EMBL/GenBank/DDBJ databases">
        <title>Genomic Encyclopedia of Type Strains, Phase III (KMG-III): the genomes of soil and plant-associated and newly described type strains.</title>
        <authorList>
            <person name="Whitman W."/>
        </authorList>
    </citation>
    <scope>NUCLEOTIDE SEQUENCE [LARGE SCALE GENOMIC DNA]</scope>
    <source>
        <strain evidence="9 10">CECT 8525</strain>
    </source>
</reference>
<comment type="similarity">
    <text evidence="1">Belongs to the site-specific recombinase resolvase family.</text>
</comment>
<evidence type="ECO:0000256" key="6">
    <source>
        <dbReference type="PIRSR" id="PIRSR606118-50"/>
    </source>
</evidence>
<dbReference type="SMART" id="SM00857">
    <property type="entry name" value="Resolvase"/>
    <property type="match status" value="1"/>
</dbReference>
<keyword evidence="10" id="KW-1185">Reference proteome</keyword>
<dbReference type="CDD" id="cd03768">
    <property type="entry name" value="SR_ResInv"/>
    <property type="match status" value="1"/>
</dbReference>
<feature type="active site" description="O-(5'-phospho-DNA)-serine intermediate" evidence="6 7">
    <location>
        <position position="11"/>
    </location>
</feature>
<accession>A0A368YV87</accession>
<dbReference type="PROSITE" id="PS00397">
    <property type="entry name" value="RECOMBINASES_1"/>
    <property type="match status" value="1"/>
</dbReference>
<dbReference type="SUPFAM" id="SSF46689">
    <property type="entry name" value="Homeodomain-like"/>
    <property type="match status" value="1"/>
</dbReference>
<dbReference type="PROSITE" id="PS00398">
    <property type="entry name" value="RECOMBINASES_2"/>
    <property type="match status" value="1"/>
</dbReference>
<dbReference type="GO" id="GO:0000150">
    <property type="term" value="F:DNA strand exchange activity"/>
    <property type="evidence" value="ECO:0007669"/>
    <property type="project" value="UniProtKB-KW"/>
</dbReference>
<evidence type="ECO:0000259" key="8">
    <source>
        <dbReference type="PROSITE" id="PS51736"/>
    </source>
</evidence>
<dbReference type="InterPro" id="IPR006120">
    <property type="entry name" value="Resolvase_HTH_dom"/>
</dbReference>
<dbReference type="GO" id="GO:0003677">
    <property type="term" value="F:DNA binding"/>
    <property type="evidence" value="ECO:0007669"/>
    <property type="project" value="UniProtKB-KW"/>
</dbReference>
<evidence type="ECO:0000256" key="1">
    <source>
        <dbReference type="ARBA" id="ARBA00009913"/>
    </source>
</evidence>
<dbReference type="Pfam" id="PF02796">
    <property type="entry name" value="HTH_7"/>
    <property type="match status" value="1"/>
</dbReference>
<dbReference type="AlphaFoldDB" id="A0A368YV87"/>
<dbReference type="RefSeq" id="WP_114349102.1">
    <property type="nucleotide sequence ID" value="NZ_QPJL01000008.1"/>
</dbReference>
<sequence length="189" mass="20362">MGELIGYARVSSVGQKLDVQLAALKAAGVSDEHLYSEKATGTKRDGRQALDDLLTRGIRKGDTLVVTRLDRLARSTRDLHNIAHTLTSKGVGLRVLEQAIDTTTPEGRMFFTMLSAVAEFETEIRKARQREGIDAALAKGADSPFKGRPATIDGEMVNAMRAKGMTPSAIAKALGVARSSVYRYLEAAS</sequence>
<evidence type="ECO:0000256" key="7">
    <source>
        <dbReference type="PROSITE-ProRule" id="PRU10137"/>
    </source>
</evidence>
<dbReference type="Pfam" id="PF00239">
    <property type="entry name" value="Resolvase"/>
    <property type="match status" value="1"/>
</dbReference>
<dbReference type="GO" id="GO:0015074">
    <property type="term" value="P:DNA integration"/>
    <property type="evidence" value="ECO:0007669"/>
    <property type="project" value="UniProtKB-KW"/>
</dbReference>
<dbReference type="InterPro" id="IPR006119">
    <property type="entry name" value="Resolv_N"/>
</dbReference>
<evidence type="ECO:0000256" key="2">
    <source>
        <dbReference type="ARBA" id="ARBA00022908"/>
    </source>
</evidence>
<evidence type="ECO:0000256" key="4">
    <source>
        <dbReference type="ARBA" id="ARBA00023125"/>
    </source>
</evidence>
<keyword evidence="4" id="KW-0238">DNA-binding</keyword>
<evidence type="ECO:0000313" key="9">
    <source>
        <dbReference type="EMBL" id="RCW84115.1"/>
    </source>
</evidence>
<dbReference type="InterPro" id="IPR009057">
    <property type="entry name" value="Homeodomain-like_sf"/>
</dbReference>
<proteinExistence type="inferred from homology"/>
<feature type="domain" description="Resolvase/invertase-type recombinase catalytic" evidence="8">
    <location>
        <begin position="3"/>
        <end position="140"/>
    </location>
</feature>
<dbReference type="PANTHER" id="PTHR30461:SF26">
    <property type="entry name" value="RESOLVASE HOMOLOG YNEB"/>
    <property type="match status" value="1"/>
</dbReference>
<evidence type="ECO:0000256" key="5">
    <source>
        <dbReference type="ARBA" id="ARBA00023172"/>
    </source>
</evidence>
<dbReference type="Gene3D" id="3.40.50.1390">
    <property type="entry name" value="Resolvase, N-terminal catalytic domain"/>
    <property type="match status" value="1"/>
</dbReference>
<dbReference type="InterPro" id="IPR036162">
    <property type="entry name" value="Resolvase-like_N_sf"/>
</dbReference>